<dbReference type="RefSeq" id="WP_201920583.1">
    <property type="nucleotide sequence ID" value="NZ_JAERQG010000002.1"/>
</dbReference>
<reference evidence="2" key="1">
    <citation type="submission" date="2021-01" db="EMBL/GenBank/DDBJ databases">
        <title>Marivirga sp. nov., isolated from intertidal surface sediments.</title>
        <authorList>
            <person name="Zhang M."/>
        </authorList>
    </citation>
    <scope>NUCLEOTIDE SEQUENCE</scope>
    <source>
        <strain evidence="2">SM1354</strain>
    </source>
</reference>
<feature type="signal peptide" evidence="1">
    <location>
        <begin position="1"/>
        <end position="18"/>
    </location>
</feature>
<proteinExistence type="predicted"/>
<keyword evidence="3" id="KW-1185">Reference proteome</keyword>
<organism evidence="2 3">
    <name type="scientific">Marivirga atlantica</name>
    <dbReference type="NCBI Taxonomy" id="1548457"/>
    <lineage>
        <taxon>Bacteria</taxon>
        <taxon>Pseudomonadati</taxon>
        <taxon>Bacteroidota</taxon>
        <taxon>Cytophagia</taxon>
        <taxon>Cytophagales</taxon>
        <taxon>Marivirgaceae</taxon>
        <taxon>Marivirga</taxon>
    </lineage>
</organism>
<name>A0A937AB18_9BACT</name>
<dbReference type="EMBL" id="JAERQG010000002">
    <property type="protein sequence ID" value="MBL0765611.1"/>
    <property type="molecule type" value="Genomic_DNA"/>
</dbReference>
<dbReference type="Proteomes" id="UP000642920">
    <property type="component" value="Unassembled WGS sequence"/>
</dbReference>
<evidence type="ECO:0000313" key="2">
    <source>
        <dbReference type="EMBL" id="MBL0765611.1"/>
    </source>
</evidence>
<sequence>MRLIFITLYIMLSLSVQAQSVENIVANTVQDKVIINYDLNGTTGANYYVNIYYSIDGGMNYIGPLRHVSGEVASGVQSGAGKKAQWDIFKELNYQNEPIQFKVEAIPNLRKAKAISGAFGDLSIIKASYVNNILVIEFSLLPSLENETMTISMAPSPYLTTQSGEQLLPEFISFGLGEFYESSKYVAKVPLMNGIDVKGLIKFKMTDQESVIPALLISFKKNWDNPVDYKVVNIPIER</sequence>
<gene>
    <name evidence="2" type="ORF">JKP34_10130</name>
</gene>
<evidence type="ECO:0000313" key="3">
    <source>
        <dbReference type="Proteomes" id="UP000642920"/>
    </source>
</evidence>
<accession>A0A937AB18</accession>
<feature type="chain" id="PRO_5037588880" evidence="1">
    <location>
        <begin position="19"/>
        <end position="238"/>
    </location>
</feature>
<comment type="caution">
    <text evidence="2">The sequence shown here is derived from an EMBL/GenBank/DDBJ whole genome shotgun (WGS) entry which is preliminary data.</text>
</comment>
<keyword evidence="1" id="KW-0732">Signal</keyword>
<dbReference type="AlphaFoldDB" id="A0A937AB18"/>
<protein>
    <submittedName>
        <fullName evidence="2">Uncharacterized protein</fullName>
    </submittedName>
</protein>
<evidence type="ECO:0000256" key="1">
    <source>
        <dbReference type="SAM" id="SignalP"/>
    </source>
</evidence>